<dbReference type="Proteomes" id="UP001500929">
    <property type="component" value="Unassembled WGS sequence"/>
</dbReference>
<evidence type="ECO:0000256" key="4">
    <source>
        <dbReference type="ARBA" id="ARBA00023136"/>
    </source>
</evidence>
<evidence type="ECO:0000313" key="9">
    <source>
        <dbReference type="Proteomes" id="UP001500929"/>
    </source>
</evidence>
<evidence type="ECO:0000256" key="3">
    <source>
        <dbReference type="ARBA" id="ARBA00022729"/>
    </source>
</evidence>
<dbReference type="PANTHER" id="PTHR34296:SF2">
    <property type="entry name" value="ABC TRANSPORTER GUANOSINE-BINDING PROTEIN NUPN"/>
    <property type="match status" value="1"/>
</dbReference>
<dbReference type="EMBL" id="BAAAQY010000003">
    <property type="protein sequence ID" value="GAA2229116.1"/>
    <property type="molecule type" value="Genomic_DNA"/>
</dbReference>
<dbReference type="Gene3D" id="3.40.50.2300">
    <property type="match status" value="2"/>
</dbReference>
<dbReference type="CDD" id="cd06354">
    <property type="entry name" value="PBP1_PrnA-like"/>
    <property type="match status" value="1"/>
</dbReference>
<gene>
    <name evidence="8" type="ORF">GCM10009851_12120</name>
</gene>
<comment type="caution">
    <text evidence="8">The sequence shown here is derived from an EMBL/GenBank/DDBJ whole genome shotgun (WGS) entry which is preliminary data.</text>
</comment>
<proteinExistence type="predicted"/>
<dbReference type="Pfam" id="PF02608">
    <property type="entry name" value="Bmp"/>
    <property type="match status" value="1"/>
</dbReference>
<feature type="signal peptide" evidence="6">
    <location>
        <begin position="1"/>
        <end position="36"/>
    </location>
</feature>
<protein>
    <submittedName>
        <fullName evidence="8">BMP family ABC transporter substrate-binding protein</fullName>
    </submittedName>
</protein>
<comment type="subcellular location">
    <subcellularLocation>
        <location evidence="1">Cell membrane</location>
    </subcellularLocation>
</comment>
<keyword evidence="3 6" id="KW-0732">Signal</keyword>
<keyword evidence="4" id="KW-0472">Membrane</keyword>
<reference evidence="9" key="1">
    <citation type="journal article" date="2019" name="Int. J. Syst. Evol. Microbiol.">
        <title>The Global Catalogue of Microorganisms (GCM) 10K type strain sequencing project: providing services to taxonomists for standard genome sequencing and annotation.</title>
        <authorList>
            <consortium name="The Broad Institute Genomics Platform"/>
            <consortium name="The Broad Institute Genome Sequencing Center for Infectious Disease"/>
            <person name="Wu L."/>
            <person name="Ma J."/>
        </authorList>
    </citation>
    <scope>NUCLEOTIDE SEQUENCE [LARGE SCALE GENOMIC DNA]</scope>
    <source>
        <strain evidence="9">JCM 16117</strain>
    </source>
</reference>
<accession>A0ABP5Q8T8</accession>
<dbReference type="RefSeq" id="WP_259478719.1">
    <property type="nucleotide sequence ID" value="NZ_BAAAQY010000003.1"/>
</dbReference>
<dbReference type="InterPro" id="IPR003760">
    <property type="entry name" value="PnrA-like"/>
</dbReference>
<keyword evidence="5" id="KW-0449">Lipoprotein</keyword>
<evidence type="ECO:0000313" key="8">
    <source>
        <dbReference type="EMBL" id="GAA2229116.1"/>
    </source>
</evidence>
<name>A0ABP5Q8T8_9MICO</name>
<dbReference type="PANTHER" id="PTHR34296">
    <property type="entry name" value="TRANSCRIPTIONAL ACTIVATOR PROTEIN MED"/>
    <property type="match status" value="1"/>
</dbReference>
<evidence type="ECO:0000256" key="5">
    <source>
        <dbReference type="ARBA" id="ARBA00023288"/>
    </source>
</evidence>
<dbReference type="InterPro" id="IPR050957">
    <property type="entry name" value="BMP_lipoprotein"/>
</dbReference>
<feature type="domain" description="ABC transporter substrate-binding protein PnrA-like" evidence="7">
    <location>
        <begin position="57"/>
        <end position="349"/>
    </location>
</feature>
<evidence type="ECO:0000259" key="7">
    <source>
        <dbReference type="Pfam" id="PF02608"/>
    </source>
</evidence>
<evidence type="ECO:0000256" key="1">
    <source>
        <dbReference type="ARBA" id="ARBA00004236"/>
    </source>
</evidence>
<keyword evidence="2" id="KW-1003">Cell membrane</keyword>
<evidence type="ECO:0000256" key="6">
    <source>
        <dbReference type="SAM" id="SignalP"/>
    </source>
</evidence>
<organism evidence="8 9">
    <name type="scientific">Herbiconiux moechotypicola</name>
    <dbReference type="NCBI Taxonomy" id="637393"/>
    <lineage>
        <taxon>Bacteria</taxon>
        <taxon>Bacillati</taxon>
        <taxon>Actinomycetota</taxon>
        <taxon>Actinomycetes</taxon>
        <taxon>Micrococcales</taxon>
        <taxon>Microbacteriaceae</taxon>
        <taxon>Herbiconiux</taxon>
    </lineage>
</organism>
<feature type="chain" id="PRO_5047163493" evidence="6">
    <location>
        <begin position="37"/>
        <end position="366"/>
    </location>
</feature>
<evidence type="ECO:0000256" key="2">
    <source>
        <dbReference type="ARBA" id="ARBA00022475"/>
    </source>
</evidence>
<keyword evidence="9" id="KW-1185">Reference proteome</keyword>
<sequence length="366" mass="37073">MITSPTGRAARRASRYAALGLAAAAALSLAACSSGASGTDSTDAASTDSASDYVWTMVTDQAGLGDKGFNDLAKLGLDQSVEELGGKAQVLQSTDQAQYVTNLQQAVTSGSTVTTGVGFLLTDALVEVAQANPDAMFTLIDAIATDEDGEPLPNVASVTFKEQEASFLTGIVAGLTTETDSIGFVGGLEIPAVLRFYSGFAAGVASVNPDATVTPAYVGSFADAAKAKELALGFYDQGSDIVMDVAGGGGLGIFDAAKELGDGHWVVSTDTCKVDLAPDNFLTSAVKDVAGSVLRENTAAADGTFEGGSVELGLSDDGVGLCQDNIDTIPADILEKVDAATTAITSGEIVPPATPEELETFEAPSL</sequence>